<evidence type="ECO:0000313" key="4">
    <source>
        <dbReference type="Proteomes" id="UP000462760"/>
    </source>
</evidence>
<dbReference type="Pfam" id="PF05709">
    <property type="entry name" value="Sipho_tail"/>
    <property type="match status" value="1"/>
</dbReference>
<dbReference type="RefSeq" id="WP_154483853.1">
    <property type="nucleotide sequence ID" value="NZ_VULR01000006.1"/>
</dbReference>
<organism evidence="3 4">
    <name type="scientific">Anaerosalibacter bizertensis</name>
    <dbReference type="NCBI Taxonomy" id="932217"/>
    <lineage>
        <taxon>Bacteria</taxon>
        <taxon>Bacillati</taxon>
        <taxon>Bacillota</taxon>
        <taxon>Tissierellia</taxon>
        <taxon>Tissierellales</taxon>
        <taxon>Sporanaerobacteraceae</taxon>
        <taxon>Anaerosalibacter</taxon>
    </lineage>
</organism>
<feature type="domain" description="Siphovirus-type tail component RIFT-related" evidence="1">
    <location>
        <begin position="15"/>
        <end position="134"/>
    </location>
</feature>
<dbReference type="InterPro" id="IPR054738">
    <property type="entry name" value="Siphovirus-type_tail_C"/>
</dbReference>
<evidence type="ECO:0000259" key="1">
    <source>
        <dbReference type="Pfam" id="PF05709"/>
    </source>
</evidence>
<sequence>MLNTSEKIIYENELGESIEISHSLPFFLEEITGIDGIKNEIHRYKAVGQDGTTIEDKSLDEREINIIGKIRGTSRGDVLYCRRKLIRIFNPKLKGKLKYSYGGIIKEIDVEVEESPVFAKSNVWRVQRFMINLLGPDPFLLDIYKSGELIQTWIKGFQFPLKLPFQLRQRGKTRKNIYNEGDVETPVEIIFKGPAVNPSITNLTTNEFIKVNRELTSDDTLYITTERGNKKVEIKRGNGERENAFHYIDLDSTFFSLQAGDNLIEYNTENLEPQSVEIRYRNRYLGM</sequence>
<comment type="caution">
    <text evidence="3">The sequence shown here is derived from an EMBL/GenBank/DDBJ whole genome shotgun (WGS) entry which is preliminary data.</text>
</comment>
<accession>A0A844FGT8</accession>
<dbReference type="Proteomes" id="UP000462760">
    <property type="component" value="Unassembled WGS sequence"/>
</dbReference>
<dbReference type="InterPro" id="IPR008841">
    <property type="entry name" value="Siphovirus-type_tail_N"/>
</dbReference>
<dbReference type="Gene3D" id="2.60.120.860">
    <property type="match status" value="1"/>
</dbReference>
<name>A0A844FGT8_9FIRM</name>
<dbReference type="EMBL" id="VULR01000006">
    <property type="protein sequence ID" value="MSS43168.1"/>
    <property type="molecule type" value="Genomic_DNA"/>
</dbReference>
<feature type="domain" description="Siphovirus-type tail component C-terminal" evidence="2">
    <location>
        <begin position="181"/>
        <end position="284"/>
    </location>
</feature>
<dbReference type="AlphaFoldDB" id="A0A844FGT8"/>
<gene>
    <name evidence="3" type="ORF">FYJ27_05405</name>
</gene>
<reference evidence="3 4" key="1">
    <citation type="submission" date="2019-08" db="EMBL/GenBank/DDBJ databases">
        <title>In-depth cultivation of the pig gut microbiome towards novel bacterial diversity and tailored functional studies.</title>
        <authorList>
            <person name="Wylensek D."/>
            <person name="Hitch T.C.A."/>
            <person name="Clavel T."/>
        </authorList>
    </citation>
    <scope>NUCLEOTIDE SEQUENCE [LARGE SCALE GENOMIC DNA]</scope>
    <source>
        <strain evidence="3 4">Med78-601-WT-4W-RMD-3</strain>
    </source>
</reference>
<evidence type="ECO:0000259" key="2">
    <source>
        <dbReference type="Pfam" id="PF22768"/>
    </source>
</evidence>
<proteinExistence type="predicted"/>
<dbReference type="Pfam" id="PF22768">
    <property type="entry name" value="SPP1_Dit"/>
    <property type="match status" value="1"/>
</dbReference>
<dbReference type="OrthoDB" id="2079081at2"/>
<evidence type="ECO:0000313" key="3">
    <source>
        <dbReference type="EMBL" id="MSS43168.1"/>
    </source>
</evidence>
<protein>
    <submittedName>
        <fullName evidence="3">Phage tail family protein</fullName>
    </submittedName>
</protein>